<keyword evidence="6" id="KW-1185">Reference proteome</keyword>
<dbReference type="Gene3D" id="1.10.238.10">
    <property type="entry name" value="EF-hand"/>
    <property type="match status" value="1"/>
</dbReference>
<keyword evidence="3" id="KW-0677">Repeat</keyword>
<dbReference type="Gene3D" id="2.130.10.10">
    <property type="entry name" value="YVTN repeat-like/Quinoprotein amine dehydrogenase"/>
    <property type="match status" value="2"/>
</dbReference>
<evidence type="ECO:0000256" key="2">
    <source>
        <dbReference type="ARBA" id="ARBA00022574"/>
    </source>
</evidence>
<dbReference type="InterPro" id="IPR019775">
    <property type="entry name" value="WD40_repeat_CS"/>
</dbReference>
<dbReference type="SUPFAM" id="SSF50978">
    <property type="entry name" value="WD40 repeat-like"/>
    <property type="match status" value="3"/>
</dbReference>
<dbReference type="SUPFAM" id="SSF47473">
    <property type="entry name" value="EF-hand"/>
    <property type="match status" value="1"/>
</dbReference>
<organism evidence="5 6">
    <name type="scientific">Glossina morsitans morsitans</name>
    <name type="common">Savannah tsetse fly</name>
    <dbReference type="NCBI Taxonomy" id="37546"/>
    <lineage>
        <taxon>Eukaryota</taxon>
        <taxon>Metazoa</taxon>
        <taxon>Ecdysozoa</taxon>
        <taxon>Arthropoda</taxon>
        <taxon>Hexapoda</taxon>
        <taxon>Insecta</taxon>
        <taxon>Pterygota</taxon>
        <taxon>Neoptera</taxon>
        <taxon>Endopterygota</taxon>
        <taxon>Diptera</taxon>
        <taxon>Brachycera</taxon>
        <taxon>Muscomorpha</taxon>
        <taxon>Hippoboscoidea</taxon>
        <taxon>Glossinidae</taxon>
        <taxon>Glossina</taxon>
    </lineage>
</organism>
<feature type="repeat" description="WD" evidence="4">
    <location>
        <begin position="46"/>
        <end position="79"/>
    </location>
</feature>
<dbReference type="PROSITE" id="PS50082">
    <property type="entry name" value="WD_REPEATS_2"/>
    <property type="match status" value="5"/>
</dbReference>
<keyword evidence="2 4" id="KW-0853">WD repeat</keyword>
<evidence type="ECO:0000313" key="5">
    <source>
        <dbReference type="EnsemblMetazoa" id="GMOY007408-PA"/>
    </source>
</evidence>
<feature type="repeat" description="WD" evidence="4">
    <location>
        <begin position="1138"/>
        <end position="1171"/>
    </location>
</feature>
<dbReference type="InterPro" id="IPR051242">
    <property type="entry name" value="WD-EF-hand_domain"/>
</dbReference>
<evidence type="ECO:0000313" key="6">
    <source>
        <dbReference type="Proteomes" id="UP000092444"/>
    </source>
</evidence>
<dbReference type="InterPro" id="IPR001680">
    <property type="entry name" value="WD40_rpt"/>
</dbReference>
<dbReference type="InterPro" id="IPR036322">
    <property type="entry name" value="WD40_repeat_dom_sf"/>
</dbReference>
<dbReference type="Pfam" id="PF00400">
    <property type="entry name" value="WD40"/>
    <property type="match status" value="3"/>
</dbReference>
<dbReference type="PANTHER" id="PTHR44324:SF6">
    <property type="entry name" value="EF-HAND CALCIUM BINDING DOMAIN 8"/>
    <property type="match status" value="1"/>
</dbReference>
<feature type="repeat" description="WD" evidence="4">
    <location>
        <begin position="623"/>
        <end position="649"/>
    </location>
</feature>
<dbReference type="PhylomeDB" id="A0A1B0G280"/>
<dbReference type="VEuPathDB" id="VectorBase:GMOY007408"/>
<dbReference type="InterPro" id="IPR015943">
    <property type="entry name" value="WD40/YVTN_repeat-like_dom_sf"/>
</dbReference>
<dbReference type="STRING" id="37546.A0A1B0G280"/>
<dbReference type="InterPro" id="IPR011992">
    <property type="entry name" value="EF-hand-dom_pair"/>
</dbReference>
<dbReference type="PROSITE" id="PS00678">
    <property type="entry name" value="WD_REPEATS_1"/>
    <property type="match status" value="1"/>
</dbReference>
<protein>
    <recommendedName>
        <fullName evidence="1">WD repeat-containing protein on Y chromosome</fullName>
    </recommendedName>
</protein>
<dbReference type="PANTHER" id="PTHR44324">
    <property type="entry name" value="WD40 REPEAT DOMAIN 95"/>
    <property type="match status" value="1"/>
</dbReference>
<accession>A0A1B0G280</accession>
<dbReference type="Proteomes" id="UP000092444">
    <property type="component" value="Unassembled WGS sequence"/>
</dbReference>
<feature type="repeat" description="WD" evidence="4">
    <location>
        <begin position="807"/>
        <end position="841"/>
    </location>
</feature>
<evidence type="ECO:0000256" key="4">
    <source>
        <dbReference type="PROSITE-ProRule" id="PRU00221"/>
    </source>
</evidence>
<feature type="repeat" description="WD" evidence="4">
    <location>
        <begin position="659"/>
        <end position="700"/>
    </location>
</feature>
<proteinExistence type="predicted"/>
<sequence length="1359" mass="156195">MPPSEKVRISMPLLRLKFIFLRRDNFLLSAKRAVRYQKEPLLLNSYKAHLAAITSTVFVHLSEILITGSNDCSVRLWTIGGRYLGTLGTPLPWMKLSPFEAFKEEARVFRLSPDIKKVASTTTMKVISGVQPDRVRPRSEKVVEEKDLDEENELMRVYAKPLREPILGEHFQYPAYNESQRRIKLETFSSPLAKFTPVYSHSGHPAAMSLARLEHTDNKKEQKIDYQTLSSDFTIDKIERPERLHEWLKTEEIELLYSKFSKKGQLTYPELREELENLNIKFTDLEYNRLFLKINQNRDFKCDWNEFISYLIFGFQEDDPASRKESLILPLSTPPIIKKSEHRLAICSIALLKSISDAEEENEYDKHFSSDDEDDDEERHNKKLLRNVAFEESPDTAGIWITASREGQIRFWSMSLAPIRTGTSESCNIMFLIAFFLLQLFSFSFSVHLKGPTWILSIVALSDVSIVCTSSTERELRFHETVASTFNLRVVIRSMPYAVCFMSYNFHSGGKHISKLVMGDYGGNIRMLEFDPYMRGPFQSKPGAALVEAFWSDILKGKIPQFKCREHLSVHSEMIQQAFYSMRLNCLFACAEYRNTRKYRGRCPGLISLYGEDKAIFRMPLGVTTFCVDERNNTVITGGPDTSLRIWDVYIPTQTTGLLTGHDAGIVKIFVQSEEKKLYSVDYHKVIKVWDLSEYSLLQTFGDLTRLIPGETDLVYHYHKQLRVLLIGGRKLVAVKCNPRVRVDLTDGNTHAGPVSVILYNKLFRNLVTCGLDSYIIVWDPWTGKRKIIMKSCHTKQVYGENIDIEITAACFDPLEQFLLTGARDGSLKVWNYNNAVCIRNMSIKSDHEVTAVVWVVERILAVGWDQQVTEFNDVEGREYSDPKKWPMFHGDDITCADVKLGEGVATATHSGELIFWKLETGQPYRRYNVHNPVKFIELNLKKFRLDNHKDVTYEDDSNARTPVLSVFDRIREMEKQWAALVSEQRSDLKIRADSFHRRIIVSPGGTVSVQAILFLQTRPMIPEYGSVLVALDTGVIQVYSHHQRGSYITEFNAVHKIGDCVLTMTTDRKNRYLFTGTAFGYIKIWHVKNYCIPEQEKIRISMPLLRLQFIFLRKEFILTRAKRAVRNQKEPLLLNSYRGHLKSILSVVFVNLPKVLITGSHDCSVRLWTIGGRYLGTLGMPLPWMKLSPFEPISEKEHLFRMPPDIKKVASSTTMKVITGVQQGRYRMNIPKVQKKSDDEKGAEEESLGHCGKALREPILGKHFELPGLSGTDIPIELDITSSYIPVYNHLKVHETKTFEIPSTPTSVKRIATESYMDFYEPIPVRSEGVRSTDLFSNLLKRGRKIIRESAFHRESQT</sequence>
<dbReference type="SMART" id="SM00320">
    <property type="entry name" value="WD40"/>
    <property type="match status" value="11"/>
</dbReference>
<dbReference type="EnsemblMetazoa" id="GMOY007408-RA">
    <property type="protein sequence ID" value="GMOY007408-PA"/>
    <property type="gene ID" value="GMOY007408"/>
</dbReference>
<name>A0A1B0G280_GLOMM</name>
<evidence type="ECO:0000256" key="3">
    <source>
        <dbReference type="ARBA" id="ARBA00022737"/>
    </source>
</evidence>
<dbReference type="EMBL" id="CCAG010001455">
    <property type="status" value="NOT_ANNOTATED_CDS"/>
    <property type="molecule type" value="Genomic_DNA"/>
</dbReference>
<evidence type="ECO:0000256" key="1">
    <source>
        <dbReference type="ARBA" id="ARBA00014901"/>
    </source>
</evidence>
<reference evidence="5" key="1">
    <citation type="submission" date="2020-05" db="UniProtKB">
        <authorList>
            <consortium name="EnsemblMetazoa"/>
        </authorList>
    </citation>
    <scope>IDENTIFICATION</scope>
    <source>
        <strain evidence="5">Yale</strain>
    </source>
</reference>
<dbReference type="PROSITE" id="PS50294">
    <property type="entry name" value="WD_REPEATS_REGION"/>
    <property type="match status" value="2"/>
</dbReference>